<evidence type="ECO:0000256" key="9">
    <source>
        <dbReference type="ARBA" id="ARBA00023136"/>
    </source>
</evidence>
<keyword evidence="9" id="KW-0472">Membrane</keyword>
<evidence type="ECO:0000256" key="4">
    <source>
        <dbReference type="ARBA" id="ARBA00022452"/>
    </source>
</evidence>
<evidence type="ECO:0000313" key="14">
    <source>
        <dbReference type="Proteomes" id="UP000654367"/>
    </source>
</evidence>
<comment type="caution">
    <text evidence="13">The sequence shown here is derived from an EMBL/GenBank/DDBJ whole genome shotgun (WGS) entry which is preliminary data.</text>
</comment>
<dbReference type="Proteomes" id="UP000654367">
    <property type="component" value="Unassembled WGS sequence"/>
</dbReference>
<keyword evidence="4" id="KW-1134">Transmembrane beta strand</keyword>
<evidence type="ECO:0000256" key="8">
    <source>
        <dbReference type="ARBA" id="ARBA00023114"/>
    </source>
</evidence>
<feature type="chain" id="PRO_5046337737" evidence="11">
    <location>
        <begin position="24"/>
        <end position="313"/>
    </location>
</feature>
<dbReference type="InterPro" id="IPR050298">
    <property type="entry name" value="Gram-neg_bact_OMP"/>
</dbReference>
<dbReference type="InterPro" id="IPR002299">
    <property type="entry name" value="Porin_Neis"/>
</dbReference>
<keyword evidence="8" id="KW-0626">Porin</keyword>
<dbReference type="EMBL" id="BMQV01000029">
    <property type="protein sequence ID" value="GGP59460.1"/>
    <property type="molecule type" value="Genomic_DNA"/>
</dbReference>
<evidence type="ECO:0000256" key="11">
    <source>
        <dbReference type="SAM" id="SignalP"/>
    </source>
</evidence>
<reference evidence="14" key="1">
    <citation type="journal article" date="2019" name="Int. J. Syst. Evol. Microbiol.">
        <title>The Global Catalogue of Microorganisms (GCM) 10K type strain sequencing project: providing services to taxonomists for standard genome sequencing and annotation.</title>
        <authorList>
            <consortium name="The Broad Institute Genomics Platform"/>
            <consortium name="The Broad Institute Genome Sequencing Center for Infectious Disease"/>
            <person name="Wu L."/>
            <person name="Ma J."/>
        </authorList>
    </citation>
    <scope>NUCLEOTIDE SEQUENCE [LARGE SCALE GENOMIC DNA]</scope>
    <source>
        <strain evidence="14">JCM 32304</strain>
    </source>
</reference>
<dbReference type="InterPro" id="IPR001702">
    <property type="entry name" value="Porin_Gram-ve"/>
</dbReference>
<feature type="domain" description="Porin" evidence="12">
    <location>
        <begin position="10"/>
        <end position="296"/>
    </location>
</feature>
<evidence type="ECO:0000256" key="3">
    <source>
        <dbReference type="ARBA" id="ARBA00022448"/>
    </source>
</evidence>
<keyword evidence="14" id="KW-1185">Reference proteome</keyword>
<evidence type="ECO:0000256" key="2">
    <source>
        <dbReference type="ARBA" id="ARBA00011233"/>
    </source>
</evidence>
<evidence type="ECO:0000256" key="7">
    <source>
        <dbReference type="ARBA" id="ARBA00023065"/>
    </source>
</evidence>
<proteinExistence type="predicted"/>
<keyword evidence="3" id="KW-0813">Transport</keyword>
<keyword evidence="5" id="KW-0812">Transmembrane</keyword>
<name>A0ABQ2Q8U8_9GAMM</name>
<dbReference type="PRINTS" id="PR00182">
    <property type="entry name" value="ECOLNEIPORIN"/>
</dbReference>
<gene>
    <name evidence="13" type="ORF">GCM10009409_26720</name>
</gene>
<evidence type="ECO:0000256" key="5">
    <source>
        <dbReference type="ARBA" id="ARBA00022692"/>
    </source>
</evidence>
<keyword evidence="10" id="KW-0998">Cell outer membrane</keyword>
<organism evidence="13 14">
    <name type="scientific">Shewanella saliphila</name>
    <dbReference type="NCBI Taxonomy" id="2282698"/>
    <lineage>
        <taxon>Bacteria</taxon>
        <taxon>Pseudomonadati</taxon>
        <taxon>Pseudomonadota</taxon>
        <taxon>Gammaproteobacteria</taxon>
        <taxon>Alteromonadales</taxon>
        <taxon>Shewanellaceae</taxon>
        <taxon>Shewanella</taxon>
    </lineage>
</organism>
<dbReference type="Pfam" id="PF13609">
    <property type="entry name" value="Porin_4"/>
    <property type="match status" value="1"/>
</dbReference>
<dbReference type="CDD" id="cd00342">
    <property type="entry name" value="gram_neg_porins"/>
    <property type="match status" value="1"/>
</dbReference>
<evidence type="ECO:0000313" key="13">
    <source>
        <dbReference type="EMBL" id="GGP59460.1"/>
    </source>
</evidence>
<dbReference type="SUPFAM" id="SSF56935">
    <property type="entry name" value="Porins"/>
    <property type="match status" value="1"/>
</dbReference>
<evidence type="ECO:0000256" key="10">
    <source>
        <dbReference type="ARBA" id="ARBA00023237"/>
    </source>
</evidence>
<feature type="signal peptide" evidence="11">
    <location>
        <begin position="1"/>
        <end position="23"/>
    </location>
</feature>
<sequence length="313" mass="33633">MNAFCKTLLASAMAATLASSAYAAEPLKVYGKLNVTAQSNDVSGETETTIESNASRFGVTGEFELSTSLEAFYTIEYEVNTGDEDKENFLARNQFVGLKGDFGAVSVGRNDTMLKVSQGKVDQFNDLSGDLKTMFKGDNRMAQTATYYTPEFGDFQAGVTYVASGDSDQVVGDNSSGEDGVSMAVMYGDAGLKTSSIYAAIAYDSKVKGYDTARATVQGKVAGLVLGAMYQQQEALDSGIKDDGFLLSTAYGINNVTLKAQYLDMENKGDSWSVGADYKLGKPTKLFAFYTENTFDSNDQDDAYVGIGIEHKF</sequence>
<comment type="subcellular location">
    <subcellularLocation>
        <location evidence="1">Cell outer membrane</location>
        <topology evidence="1">Multi-pass membrane protein</topology>
    </subcellularLocation>
</comment>
<evidence type="ECO:0000256" key="6">
    <source>
        <dbReference type="ARBA" id="ARBA00022729"/>
    </source>
</evidence>
<dbReference type="PANTHER" id="PTHR34501">
    <property type="entry name" value="PROTEIN YDDL-RELATED"/>
    <property type="match status" value="1"/>
</dbReference>
<comment type="subunit">
    <text evidence="2">Homotrimer.</text>
</comment>
<dbReference type="InterPro" id="IPR023614">
    <property type="entry name" value="Porin_dom_sf"/>
</dbReference>
<dbReference type="PANTHER" id="PTHR34501:SF9">
    <property type="entry name" value="MAJOR OUTER MEMBRANE PROTEIN P.IA"/>
    <property type="match status" value="1"/>
</dbReference>
<evidence type="ECO:0000256" key="1">
    <source>
        <dbReference type="ARBA" id="ARBA00004571"/>
    </source>
</evidence>
<dbReference type="PRINTS" id="PR00184">
    <property type="entry name" value="NEISSPPORIN"/>
</dbReference>
<dbReference type="Gene3D" id="2.40.160.10">
    <property type="entry name" value="Porin"/>
    <property type="match status" value="1"/>
</dbReference>
<keyword evidence="6 11" id="KW-0732">Signal</keyword>
<protein>
    <submittedName>
        <fullName evidence="13">Porin</fullName>
    </submittedName>
</protein>
<evidence type="ECO:0000259" key="12">
    <source>
        <dbReference type="Pfam" id="PF13609"/>
    </source>
</evidence>
<accession>A0ABQ2Q8U8</accession>
<keyword evidence="7" id="KW-0406">Ion transport</keyword>
<dbReference type="InterPro" id="IPR033900">
    <property type="entry name" value="Gram_neg_porin_domain"/>
</dbReference>